<dbReference type="EMBL" id="SODV01000002">
    <property type="protein sequence ID" value="TDW95760.1"/>
    <property type="molecule type" value="Genomic_DNA"/>
</dbReference>
<reference evidence="3 4" key="1">
    <citation type="submission" date="2019-03" db="EMBL/GenBank/DDBJ databases">
        <title>Genomic Encyclopedia of Type Strains, Phase IV (KMG-IV): sequencing the most valuable type-strain genomes for metagenomic binning, comparative biology and taxonomic classification.</title>
        <authorList>
            <person name="Goeker M."/>
        </authorList>
    </citation>
    <scope>NUCLEOTIDE SEQUENCE [LARGE SCALE GENOMIC DNA]</scope>
    <source>
        <strain evidence="3 4">DSM 100059</strain>
    </source>
</reference>
<dbReference type="GO" id="GO:0030246">
    <property type="term" value="F:carbohydrate binding"/>
    <property type="evidence" value="ECO:0007669"/>
    <property type="project" value="InterPro"/>
</dbReference>
<gene>
    <name evidence="3" type="ORF">EDB95_3571</name>
</gene>
<keyword evidence="1" id="KW-0732">Signal</keyword>
<evidence type="ECO:0000256" key="1">
    <source>
        <dbReference type="SAM" id="SignalP"/>
    </source>
</evidence>
<evidence type="ECO:0000313" key="4">
    <source>
        <dbReference type="Proteomes" id="UP000294498"/>
    </source>
</evidence>
<dbReference type="Pfam" id="PF06452">
    <property type="entry name" value="CBM9_1"/>
    <property type="match status" value="1"/>
</dbReference>
<dbReference type="PANTHER" id="PTHR35532">
    <property type="entry name" value="SIMILAR TO POLYHYDROXYALKANOATE DEPOLYMERASE"/>
    <property type="match status" value="1"/>
</dbReference>
<dbReference type="Proteomes" id="UP000294498">
    <property type="component" value="Unassembled WGS sequence"/>
</dbReference>
<name>A0A4R8DFP0_9BACT</name>
<dbReference type="GO" id="GO:0016052">
    <property type="term" value="P:carbohydrate catabolic process"/>
    <property type="evidence" value="ECO:0007669"/>
    <property type="project" value="InterPro"/>
</dbReference>
<comment type="caution">
    <text evidence="3">The sequence shown here is derived from an EMBL/GenBank/DDBJ whole genome shotgun (WGS) entry which is preliminary data.</text>
</comment>
<organism evidence="3 4">
    <name type="scientific">Dinghuibacter silviterrae</name>
    <dbReference type="NCBI Taxonomy" id="1539049"/>
    <lineage>
        <taxon>Bacteria</taxon>
        <taxon>Pseudomonadati</taxon>
        <taxon>Bacteroidota</taxon>
        <taxon>Chitinophagia</taxon>
        <taxon>Chitinophagales</taxon>
        <taxon>Chitinophagaceae</taxon>
        <taxon>Dinghuibacter</taxon>
    </lineage>
</organism>
<dbReference type="GO" id="GO:0004553">
    <property type="term" value="F:hydrolase activity, hydrolyzing O-glycosyl compounds"/>
    <property type="evidence" value="ECO:0007669"/>
    <property type="project" value="InterPro"/>
</dbReference>
<proteinExistence type="predicted"/>
<dbReference type="PANTHER" id="PTHR35532:SF5">
    <property type="entry name" value="CARBOHYDRATE-BINDING DOMAIN-CONTAINING PROTEIN"/>
    <property type="match status" value="1"/>
</dbReference>
<dbReference type="OrthoDB" id="9786766at2"/>
<dbReference type="RefSeq" id="WP_133995419.1">
    <property type="nucleotide sequence ID" value="NZ_SODV01000002.1"/>
</dbReference>
<dbReference type="SUPFAM" id="SSF49344">
    <property type="entry name" value="CBD9-like"/>
    <property type="match status" value="1"/>
</dbReference>
<feature type="signal peptide" evidence="1">
    <location>
        <begin position="1"/>
        <end position="17"/>
    </location>
</feature>
<protein>
    <submittedName>
        <fullName evidence="3">Carbohydrate binding protein with CBM9 domain</fullName>
    </submittedName>
</protein>
<evidence type="ECO:0000259" key="2">
    <source>
        <dbReference type="Pfam" id="PF06452"/>
    </source>
</evidence>
<keyword evidence="4" id="KW-1185">Reference proteome</keyword>
<evidence type="ECO:0000313" key="3">
    <source>
        <dbReference type="EMBL" id="TDW95760.1"/>
    </source>
</evidence>
<dbReference type="Gene3D" id="2.60.40.1190">
    <property type="match status" value="1"/>
</dbReference>
<feature type="domain" description="Carbohydrate-binding" evidence="2">
    <location>
        <begin position="45"/>
        <end position="240"/>
    </location>
</feature>
<accession>A0A4R8DFP0</accession>
<feature type="chain" id="PRO_5020300383" evidence="1">
    <location>
        <begin position="18"/>
        <end position="352"/>
    </location>
</feature>
<dbReference type="InterPro" id="IPR010502">
    <property type="entry name" value="Carb-bd_dom_fam9"/>
</dbReference>
<dbReference type="AlphaFoldDB" id="A0A4R8DFP0"/>
<dbReference type="CDD" id="cd09620">
    <property type="entry name" value="CBM9_like_3"/>
    <property type="match status" value="1"/>
</dbReference>
<sequence length="352" mass="39970">MKPLFFLLLLSALRATAQDDSALLTRLTRMPLHYVVQKTSVPPHIDGRLDDAAWQTAPWTGDFSDIEGDIRPRPRFRTRAKMLWDEHYLYIAAQLEEPDVWATLNHHDDIIFHDNDFEVFVNPDNNARHYFEMEINALGTLFDLYLPEPYRVGGNALISWDATGLQKAVHIDGTLNHPGDTDRGWTVEMAVPIAAISMGNGTETPAPGSLWRINFSRVEWDTDVQDGHYVKRQNVPEHNWVWSPQGVINMHFPERWGYLLFADHDTAFTLPFSESLKNRLWEVAYREMMYHGTHGTYTDAAGLGLAAESAIDGHSTALTIEATAHTFIAMLTAPDTHETWTIDPNGNIGRQH</sequence>